<comment type="caution">
    <text evidence="1">The sequence shown here is derived from an EMBL/GenBank/DDBJ whole genome shotgun (WGS) entry which is preliminary data.</text>
</comment>
<evidence type="ECO:0000313" key="2">
    <source>
        <dbReference type="Proteomes" id="UP001499967"/>
    </source>
</evidence>
<dbReference type="RefSeq" id="WP_343938529.1">
    <property type="nucleotide sequence ID" value="NZ_BAAAHP010000014.1"/>
</dbReference>
<dbReference type="NCBIfam" id="NF047509">
    <property type="entry name" value="Rv3131_FMN_oxido"/>
    <property type="match status" value="1"/>
</dbReference>
<accession>A0ABP3ZMC6</accession>
<evidence type="ECO:0000313" key="1">
    <source>
        <dbReference type="EMBL" id="GAA0922299.1"/>
    </source>
</evidence>
<dbReference type="EMBL" id="BAAAHP010000014">
    <property type="protein sequence ID" value="GAA0922299.1"/>
    <property type="molecule type" value="Genomic_DNA"/>
</dbReference>
<dbReference type="Gene3D" id="3.40.109.10">
    <property type="entry name" value="NADH Oxidase"/>
    <property type="match status" value="2"/>
</dbReference>
<proteinExistence type="predicted"/>
<name>A0ABP3ZMC6_9PSEU</name>
<dbReference type="PANTHER" id="PTHR23026:SF123">
    <property type="entry name" value="NAD(P)H NITROREDUCTASE RV3131-RELATED"/>
    <property type="match status" value="1"/>
</dbReference>
<dbReference type="PANTHER" id="PTHR23026">
    <property type="entry name" value="NADPH NITROREDUCTASE"/>
    <property type="match status" value="1"/>
</dbReference>
<protein>
    <submittedName>
        <fullName evidence="1">NAD(P)H nitroreductase</fullName>
    </submittedName>
</protein>
<dbReference type="Proteomes" id="UP001499967">
    <property type="component" value="Unassembled WGS sequence"/>
</dbReference>
<gene>
    <name evidence="1" type="ORF">GCM10009559_05650</name>
</gene>
<organism evidence="1 2">
    <name type="scientific">Pseudonocardia zijingensis</name>
    <dbReference type="NCBI Taxonomy" id="153376"/>
    <lineage>
        <taxon>Bacteria</taxon>
        <taxon>Bacillati</taxon>
        <taxon>Actinomycetota</taxon>
        <taxon>Actinomycetes</taxon>
        <taxon>Pseudonocardiales</taxon>
        <taxon>Pseudonocardiaceae</taxon>
        <taxon>Pseudonocardia</taxon>
    </lineage>
</organism>
<sequence>MMTTNHIDQRTVRTALALAARAPSIHNSQPWRWVVGPRSVHLYADLRRWLPATDAQGRDLIVSCGAALHHLRVALAAAGLASSLRRMPNPTEPNHLAALELHPRPAGDAELALAAAISRRRTDRRRFVDWEVPAAFIDELIERAAGQGVLLRAVTEAAPRARLVAAIREAAEIQEGDAAYRTETAVWSGGYADVDGVPAANLLRDPVATGAGTARRFSEGLIEQTAGDPDGAALLMLATASDDTLAQLRAGEALSAVLLHATTLGLATCPLSQPLEVGSTRQVVQDEVLGGSAVPQLVVRAGWAPAGAPLPPTPRRPIDETIERLQV</sequence>
<dbReference type="InterPro" id="IPR050627">
    <property type="entry name" value="Nitroreductase/BluB"/>
</dbReference>
<keyword evidence="2" id="KW-1185">Reference proteome</keyword>
<reference evidence="2" key="1">
    <citation type="journal article" date="2019" name="Int. J. Syst. Evol. Microbiol.">
        <title>The Global Catalogue of Microorganisms (GCM) 10K type strain sequencing project: providing services to taxonomists for standard genome sequencing and annotation.</title>
        <authorList>
            <consortium name="The Broad Institute Genomics Platform"/>
            <consortium name="The Broad Institute Genome Sequencing Center for Infectious Disease"/>
            <person name="Wu L."/>
            <person name="Ma J."/>
        </authorList>
    </citation>
    <scope>NUCLEOTIDE SEQUENCE [LARGE SCALE GENOMIC DNA]</scope>
    <source>
        <strain evidence="2">JCM 11117</strain>
    </source>
</reference>
<dbReference type="InterPro" id="IPR000415">
    <property type="entry name" value="Nitroreductase-like"/>
</dbReference>
<dbReference type="SUPFAM" id="SSF55469">
    <property type="entry name" value="FMN-dependent nitroreductase-like"/>
    <property type="match status" value="2"/>
</dbReference>